<comment type="caution">
    <text evidence="3">The sequence shown here is derived from an EMBL/GenBank/DDBJ whole genome shotgun (WGS) entry which is preliminary data.</text>
</comment>
<evidence type="ECO:0000313" key="3">
    <source>
        <dbReference type="EMBL" id="GKX56659.1"/>
    </source>
</evidence>
<dbReference type="InterPro" id="IPR007340">
    <property type="entry name" value="LysM_Opacity-associatedA"/>
</dbReference>
<gene>
    <name evidence="3" type="ORF">SOASR030_27710</name>
</gene>
<dbReference type="GO" id="GO:0042834">
    <property type="term" value="F:peptidoglycan binding"/>
    <property type="evidence" value="ECO:0007669"/>
    <property type="project" value="InterPro"/>
</dbReference>
<dbReference type="Gene3D" id="3.10.450.350">
    <property type="match status" value="1"/>
</dbReference>
<dbReference type="Proteomes" id="UP001058124">
    <property type="component" value="Unassembled WGS sequence"/>
</dbReference>
<protein>
    <submittedName>
        <fullName evidence="3">Opacity-associated protein OapA</fullName>
    </submittedName>
</protein>
<proteinExistence type="predicted"/>
<keyword evidence="4" id="KW-1185">Reference proteome</keyword>
<feature type="compositionally biased region" description="Low complexity" evidence="1">
    <location>
        <begin position="109"/>
        <end position="122"/>
    </location>
</feature>
<evidence type="ECO:0000259" key="2">
    <source>
        <dbReference type="Pfam" id="PF04225"/>
    </source>
</evidence>
<sequence>MQANNGRQRRPLGGNSCKAALLALWNLPDRFHWMSPLPSAHRKGVLLAALLMLVAFLWPAEDKSPGALSSSAQEQTSAPLTPDVSSPSSTGASAPQENVAPPPLVESGAPSPQAPSQPQEAIAAPAEPTIETAQAPAQPETPPTEEVWKEFTIQRGHTLAQVFRDNHLVVNDAYLLAQVEGPGKPVNALRIGQKVRIRVAEGNQVTGLEVELTPTQSALFTRQSNGRFLRVH</sequence>
<feature type="domain" description="Opacity-associated protein A LysM-like" evidence="2">
    <location>
        <begin position="148"/>
        <end position="230"/>
    </location>
</feature>
<feature type="compositionally biased region" description="Polar residues" evidence="1">
    <location>
        <begin position="67"/>
        <end position="96"/>
    </location>
</feature>
<name>A0AAV5N6H2_9GAMM</name>
<dbReference type="Pfam" id="PF04225">
    <property type="entry name" value="LysM_OapA"/>
    <property type="match status" value="1"/>
</dbReference>
<feature type="region of interest" description="Disordered" evidence="1">
    <location>
        <begin position="64"/>
        <end position="122"/>
    </location>
</feature>
<evidence type="ECO:0000256" key="1">
    <source>
        <dbReference type="SAM" id="MobiDB-lite"/>
    </source>
</evidence>
<organism evidence="3 4">
    <name type="scientific">Leminorella grimontii</name>
    <dbReference type="NCBI Taxonomy" id="82981"/>
    <lineage>
        <taxon>Bacteria</taxon>
        <taxon>Pseudomonadati</taxon>
        <taxon>Pseudomonadota</taxon>
        <taxon>Gammaproteobacteria</taxon>
        <taxon>Enterobacterales</taxon>
        <taxon>Budviciaceae</taxon>
        <taxon>Leminorella</taxon>
    </lineage>
</organism>
<dbReference type="EMBL" id="BRLH01000007">
    <property type="protein sequence ID" value="GKX56659.1"/>
    <property type="molecule type" value="Genomic_DNA"/>
</dbReference>
<dbReference type="RefSeq" id="WP_051155848.1">
    <property type="nucleotide sequence ID" value="NZ_BRLH01000007.1"/>
</dbReference>
<reference evidence="3" key="1">
    <citation type="submission" date="2022-06" db="EMBL/GenBank/DDBJ databases">
        <title>Draft genome sequences of Leminorella grimontii str. JCM5902.</title>
        <authorList>
            <person name="Wakabayashi Y."/>
            <person name="Kojima K."/>
        </authorList>
    </citation>
    <scope>NUCLEOTIDE SEQUENCE</scope>
    <source>
        <strain evidence="3">JCM 5902</strain>
    </source>
</reference>
<evidence type="ECO:0000313" key="4">
    <source>
        <dbReference type="Proteomes" id="UP001058124"/>
    </source>
</evidence>
<dbReference type="AlphaFoldDB" id="A0AAV5N6H2"/>
<accession>A0AAV5N6H2</accession>